<proteinExistence type="predicted"/>
<gene>
    <name evidence="2" type="ORF">LTRI10_LOCUS46288</name>
</gene>
<protein>
    <submittedName>
        <fullName evidence="2">Uncharacterized protein</fullName>
    </submittedName>
</protein>
<feature type="region of interest" description="Disordered" evidence="1">
    <location>
        <begin position="33"/>
        <end position="72"/>
    </location>
</feature>
<evidence type="ECO:0000313" key="2">
    <source>
        <dbReference type="EMBL" id="CAL1406571.1"/>
    </source>
</evidence>
<dbReference type="EMBL" id="OZ034821">
    <property type="protein sequence ID" value="CAL1406571.1"/>
    <property type="molecule type" value="Genomic_DNA"/>
</dbReference>
<reference evidence="2 3" key="1">
    <citation type="submission" date="2024-04" db="EMBL/GenBank/DDBJ databases">
        <authorList>
            <person name="Fracassetti M."/>
        </authorList>
    </citation>
    <scope>NUCLEOTIDE SEQUENCE [LARGE SCALE GENOMIC DNA]</scope>
</reference>
<sequence>MSTKVTAVVLATFARKRRVPGVGRVATEWSDTVEAARGSPRSLPTSATPLASSLRHPDAGVTPQTIDVAPSAVPRPPPSYVVVVSLEATTKRGASTIARLVRASGSPAGPHAASTSLSCSRVVAAWSAHGIESLHHTVSNWIREPRGAHVGSDTKL</sequence>
<feature type="compositionally biased region" description="Polar residues" evidence="1">
    <location>
        <begin position="42"/>
        <end position="51"/>
    </location>
</feature>
<accession>A0AAV2G7B9</accession>
<evidence type="ECO:0000313" key="3">
    <source>
        <dbReference type="Proteomes" id="UP001497516"/>
    </source>
</evidence>
<dbReference type="AlphaFoldDB" id="A0AAV2G7B9"/>
<organism evidence="2 3">
    <name type="scientific">Linum trigynum</name>
    <dbReference type="NCBI Taxonomy" id="586398"/>
    <lineage>
        <taxon>Eukaryota</taxon>
        <taxon>Viridiplantae</taxon>
        <taxon>Streptophyta</taxon>
        <taxon>Embryophyta</taxon>
        <taxon>Tracheophyta</taxon>
        <taxon>Spermatophyta</taxon>
        <taxon>Magnoliopsida</taxon>
        <taxon>eudicotyledons</taxon>
        <taxon>Gunneridae</taxon>
        <taxon>Pentapetalae</taxon>
        <taxon>rosids</taxon>
        <taxon>fabids</taxon>
        <taxon>Malpighiales</taxon>
        <taxon>Linaceae</taxon>
        <taxon>Linum</taxon>
    </lineage>
</organism>
<keyword evidence="3" id="KW-1185">Reference proteome</keyword>
<evidence type="ECO:0000256" key="1">
    <source>
        <dbReference type="SAM" id="MobiDB-lite"/>
    </source>
</evidence>
<name>A0AAV2G7B9_9ROSI</name>
<dbReference type="Proteomes" id="UP001497516">
    <property type="component" value="Chromosome 8"/>
</dbReference>